<keyword evidence="10 18" id="KW-0808">Transferase</keyword>
<dbReference type="AlphaFoldDB" id="A0A7U9TMB4"/>
<evidence type="ECO:0000256" key="9">
    <source>
        <dbReference type="ARBA" id="ARBA00022516"/>
    </source>
</evidence>
<protein>
    <recommendedName>
        <fullName evidence="7 18">Phosphatidate cytidylyltransferase</fullName>
        <ecNumber evidence="6 18">2.7.7.41</ecNumber>
    </recommendedName>
</protein>
<evidence type="ECO:0000256" key="6">
    <source>
        <dbReference type="ARBA" id="ARBA00012487"/>
    </source>
</evidence>
<evidence type="ECO:0000256" key="14">
    <source>
        <dbReference type="ARBA" id="ARBA00023098"/>
    </source>
</evidence>
<evidence type="ECO:0000256" key="11">
    <source>
        <dbReference type="ARBA" id="ARBA00022692"/>
    </source>
</evidence>
<dbReference type="Proteomes" id="UP000620133">
    <property type="component" value="Chromosome"/>
</dbReference>
<dbReference type="GO" id="GO:0004605">
    <property type="term" value="F:phosphatidate cytidylyltransferase activity"/>
    <property type="evidence" value="ECO:0007669"/>
    <property type="project" value="UniProtKB-EC"/>
</dbReference>
<organism evidence="19 20">
    <name type="scientific">Mariniplasma anaerobium</name>
    <dbReference type="NCBI Taxonomy" id="2735436"/>
    <lineage>
        <taxon>Bacteria</taxon>
        <taxon>Bacillati</taxon>
        <taxon>Mycoplasmatota</taxon>
        <taxon>Mollicutes</taxon>
        <taxon>Acholeplasmatales</taxon>
        <taxon>Acholeplasmataceae</taxon>
        <taxon>Mariniplasma</taxon>
    </lineage>
</organism>
<dbReference type="PANTHER" id="PTHR46382">
    <property type="entry name" value="PHOSPHATIDATE CYTIDYLYLTRANSFERASE"/>
    <property type="match status" value="1"/>
</dbReference>
<keyword evidence="8" id="KW-1003">Cell membrane</keyword>
<gene>
    <name evidence="19" type="primary">cdsA</name>
    <name evidence="19" type="ORF">MPAN_014160</name>
</gene>
<dbReference type="UniPathway" id="UPA00557">
    <property type="reaction ID" value="UER00614"/>
</dbReference>
<proteinExistence type="inferred from homology"/>
<evidence type="ECO:0000256" key="1">
    <source>
        <dbReference type="ARBA" id="ARBA00001698"/>
    </source>
</evidence>
<keyword evidence="11 18" id="KW-0812">Transmembrane</keyword>
<dbReference type="EC" id="2.7.7.41" evidence="6 18"/>
<keyword evidence="20" id="KW-1185">Reference proteome</keyword>
<evidence type="ECO:0000256" key="15">
    <source>
        <dbReference type="ARBA" id="ARBA00023136"/>
    </source>
</evidence>
<evidence type="ECO:0000256" key="4">
    <source>
        <dbReference type="ARBA" id="ARBA00005189"/>
    </source>
</evidence>
<comment type="subcellular location">
    <subcellularLocation>
        <location evidence="2">Cell membrane</location>
        <topology evidence="2">Multi-pass membrane protein</topology>
    </subcellularLocation>
</comment>
<sequence length="313" mass="34387">MKKRMITGAVLALVLIPTVSFEIFLGIFQVLMILFVVIATTEMIRMYETEKKFQLLPKIGIVLLTLGTFFSVGGVMGDLEHNPLEANGLLSITIPLITLILFSFLVLFKNFNGLDVGKALTIINYVGLGAASIVILRFLGVRFIVYLLLITSATDIFAYLFGVKYGKHKLAPHISPKKSWEGAIAGTIFATIIASSFALFYGQFFQVGTVLGDFLNSGGQMTLLDNFSSLGERTPVWVQGLIIVPITMVASIFAQIGDLVASRLKRTYNIKDFGNILPGHGGLLDRFDSVLFVALFLTSIFLLIYRLFPAVIL</sequence>
<evidence type="ECO:0000256" key="10">
    <source>
        <dbReference type="ARBA" id="ARBA00022679"/>
    </source>
</evidence>
<accession>A0A7U9TMB4</accession>
<evidence type="ECO:0000256" key="16">
    <source>
        <dbReference type="ARBA" id="ARBA00023209"/>
    </source>
</evidence>
<dbReference type="InterPro" id="IPR000374">
    <property type="entry name" value="PC_trans"/>
</dbReference>
<name>A0A7U9TMB4_9MOLU</name>
<comment type="similarity">
    <text evidence="5 18">Belongs to the CDS family.</text>
</comment>
<evidence type="ECO:0000256" key="12">
    <source>
        <dbReference type="ARBA" id="ARBA00022695"/>
    </source>
</evidence>
<dbReference type="Pfam" id="PF01148">
    <property type="entry name" value="CTP_transf_1"/>
    <property type="match status" value="1"/>
</dbReference>
<keyword evidence="12 18" id="KW-0548">Nucleotidyltransferase</keyword>
<reference evidence="19" key="1">
    <citation type="submission" date="2021-01" db="EMBL/GenBank/DDBJ databases">
        <title>Draft genome sequence of Acholeplasmataceae bacterium strain Mahy22.</title>
        <authorList>
            <person name="Watanabe M."/>
            <person name="Kojima H."/>
            <person name="Fukui M."/>
        </authorList>
    </citation>
    <scope>NUCLEOTIDE SEQUENCE</scope>
    <source>
        <strain evidence="19">Mahy22</strain>
    </source>
</reference>
<evidence type="ECO:0000256" key="18">
    <source>
        <dbReference type="RuleBase" id="RU003938"/>
    </source>
</evidence>
<evidence type="ECO:0000256" key="5">
    <source>
        <dbReference type="ARBA" id="ARBA00010185"/>
    </source>
</evidence>
<keyword evidence="9" id="KW-0444">Lipid biosynthesis</keyword>
<comment type="pathway">
    <text evidence="4">Lipid metabolism.</text>
</comment>
<evidence type="ECO:0000313" key="20">
    <source>
        <dbReference type="Proteomes" id="UP000620133"/>
    </source>
</evidence>
<evidence type="ECO:0000256" key="8">
    <source>
        <dbReference type="ARBA" id="ARBA00022475"/>
    </source>
</evidence>
<evidence type="ECO:0000256" key="3">
    <source>
        <dbReference type="ARBA" id="ARBA00005119"/>
    </source>
</evidence>
<evidence type="ECO:0000256" key="7">
    <source>
        <dbReference type="ARBA" id="ARBA00019373"/>
    </source>
</evidence>
<comment type="pathway">
    <text evidence="3 18">Phospholipid metabolism; CDP-diacylglycerol biosynthesis; CDP-diacylglycerol from sn-glycerol 3-phosphate: step 3/3.</text>
</comment>
<evidence type="ECO:0000313" key="19">
    <source>
        <dbReference type="EMBL" id="BCR36523.1"/>
    </source>
</evidence>
<keyword evidence="13" id="KW-1133">Transmembrane helix</keyword>
<evidence type="ECO:0000256" key="13">
    <source>
        <dbReference type="ARBA" id="ARBA00022989"/>
    </source>
</evidence>
<keyword evidence="17" id="KW-1208">Phospholipid metabolism</keyword>
<dbReference type="EMBL" id="AP024412">
    <property type="protein sequence ID" value="BCR36523.1"/>
    <property type="molecule type" value="Genomic_DNA"/>
</dbReference>
<keyword evidence="14" id="KW-0443">Lipid metabolism</keyword>
<keyword evidence="15" id="KW-0472">Membrane</keyword>
<dbReference type="KEGG" id="manr:MPAN_014160"/>
<dbReference type="RefSeq" id="WP_176240055.1">
    <property type="nucleotide sequence ID" value="NZ_AP024412.1"/>
</dbReference>
<dbReference type="PANTHER" id="PTHR46382:SF1">
    <property type="entry name" value="PHOSPHATIDATE CYTIDYLYLTRANSFERASE"/>
    <property type="match status" value="1"/>
</dbReference>
<evidence type="ECO:0000256" key="2">
    <source>
        <dbReference type="ARBA" id="ARBA00004651"/>
    </source>
</evidence>
<keyword evidence="16" id="KW-0594">Phospholipid biosynthesis</keyword>
<evidence type="ECO:0000256" key="17">
    <source>
        <dbReference type="ARBA" id="ARBA00023264"/>
    </source>
</evidence>
<dbReference type="PROSITE" id="PS01315">
    <property type="entry name" value="CDS"/>
    <property type="match status" value="1"/>
</dbReference>
<comment type="catalytic activity">
    <reaction evidence="1 18">
        <text>a 1,2-diacyl-sn-glycero-3-phosphate + CTP + H(+) = a CDP-1,2-diacyl-sn-glycerol + diphosphate</text>
        <dbReference type="Rhea" id="RHEA:16229"/>
        <dbReference type="ChEBI" id="CHEBI:15378"/>
        <dbReference type="ChEBI" id="CHEBI:33019"/>
        <dbReference type="ChEBI" id="CHEBI:37563"/>
        <dbReference type="ChEBI" id="CHEBI:58332"/>
        <dbReference type="ChEBI" id="CHEBI:58608"/>
        <dbReference type="EC" id="2.7.7.41"/>
    </reaction>
</comment>
<dbReference type="GO" id="GO:0005886">
    <property type="term" value="C:plasma membrane"/>
    <property type="evidence" value="ECO:0007669"/>
    <property type="project" value="UniProtKB-SubCell"/>
</dbReference>
<dbReference type="GO" id="GO:0016024">
    <property type="term" value="P:CDP-diacylglycerol biosynthetic process"/>
    <property type="evidence" value="ECO:0007669"/>
    <property type="project" value="UniProtKB-UniPathway"/>
</dbReference>